<dbReference type="InterPro" id="IPR037682">
    <property type="entry name" value="TonB_C"/>
</dbReference>
<name>A0ABU3MXW9_9SPHN</name>
<organism evidence="3">
    <name type="scientific">Sphingomonas psychrotolerans</name>
    <dbReference type="NCBI Taxonomy" id="1327635"/>
    <lineage>
        <taxon>Bacteria</taxon>
        <taxon>Pseudomonadati</taxon>
        <taxon>Pseudomonadota</taxon>
        <taxon>Alphaproteobacteria</taxon>
        <taxon>Sphingomonadales</taxon>
        <taxon>Sphingomonadaceae</taxon>
        <taxon>Sphingomonas</taxon>
    </lineage>
</organism>
<gene>
    <name evidence="3" type="ORF">MZO42_00475</name>
</gene>
<feature type="domain" description="TonB C-terminal" evidence="2">
    <location>
        <begin position="196"/>
        <end position="289"/>
    </location>
</feature>
<dbReference type="Gene3D" id="3.30.1150.10">
    <property type="match status" value="1"/>
</dbReference>
<dbReference type="Pfam" id="PF03544">
    <property type="entry name" value="TonB_C"/>
    <property type="match status" value="1"/>
</dbReference>
<dbReference type="EMBL" id="JALMLT010000001">
    <property type="protein sequence ID" value="MDT8757159.1"/>
    <property type="molecule type" value="Genomic_DNA"/>
</dbReference>
<proteinExistence type="predicted"/>
<evidence type="ECO:0000256" key="1">
    <source>
        <dbReference type="SAM" id="SignalP"/>
    </source>
</evidence>
<protein>
    <submittedName>
        <fullName evidence="3">Energy transducer TonB</fullName>
    </submittedName>
</protein>
<keyword evidence="1" id="KW-0732">Signal</keyword>
<comment type="caution">
    <text evidence="3">The sequence shown here is derived from an EMBL/GenBank/DDBJ whole genome shotgun (WGS) entry which is preliminary data.</text>
</comment>
<feature type="signal peptide" evidence="1">
    <location>
        <begin position="1"/>
        <end position="19"/>
    </location>
</feature>
<evidence type="ECO:0000313" key="3">
    <source>
        <dbReference type="EMBL" id="MDT8757159.1"/>
    </source>
</evidence>
<accession>A0ABU3MXW9</accession>
<dbReference type="SUPFAM" id="SSF74653">
    <property type="entry name" value="TolA/TonB C-terminal domain"/>
    <property type="match status" value="1"/>
</dbReference>
<feature type="chain" id="PRO_5045292258" evidence="1">
    <location>
        <begin position="20"/>
        <end position="289"/>
    </location>
</feature>
<evidence type="ECO:0000259" key="2">
    <source>
        <dbReference type="PROSITE" id="PS52015"/>
    </source>
</evidence>
<sequence>MFRSILSAVLVLVSGTASAIGAEKPPETLARATKWVVDYDRDACHLAAQFGEGKKSVIAKFTRYQPGDQFDLALIGDRFVSADAEVAGKIDFGLSNKPVDLNGLNGTMGKTKAIFLRSLRFDGWESSEKMEVAPTLTPEQEARITGVTVDLRGRPPFRIEFGSLAKPLAQMRLCMDNLVKSWGYDPVEQAGALRPASPITSPGTWLSSSDYPMNAVMNGHNGLVQFRLDIDSEGKVLGCFILSRTSPDDFADTTCRAMTRRARLQPALDAQGRPMRSYFVSKVVWLTGR</sequence>
<dbReference type="PROSITE" id="PS52015">
    <property type="entry name" value="TONB_CTD"/>
    <property type="match status" value="1"/>
</dbReference>
<reference evidence="3" key="1">
    <citation type="submission" date="2022-04" db="EMBL/GenBank/DDBJ databases">
        <title>Tomato heritable bacteria conferring resistance against bacterial wilt.</title>
        <authorList>
            <person name="Yin J."/>
        </authorList>
    </citation>
    <scope>NUCLEOTIDE SEQUENCE</scope>
    <source>
        <strain evidence="3">Cra20</strain>
    </source>
</reference>